<dbReference type="PANTHER" id="PTHR12001:SF69">
    <property type="entry name" value="ALL TRANS-POLYPRENYL-DIPHOSPHATE SYNTHASE PDSS1"/>
    <property type="match status" value="1"/>
</dbReference>
<dbReference type="InterPro" id="IPR033749">
    <property type="entry name" value="Polyprenyl_synt_CS"/>
</dbReference>
<comment type="cofactor">
    <cofactor evidence="1">
        <name>Mg(2+)</name>
        <dbReference type="ChEBI" id="CHEBI:18420"/>
    </cofactor>
</comment>
<dbReference type="SUPFAM" id="SSF48576">
    <property type="entry name" value="Terpenoid synthases"/>
    <property type="match status" value="1"/>
</dbReference>
<dbReference type="GO" id="GO:0046872">
    <property type="term" value="F:metal ion binding"/>
    <property type="evidence" value="ECO:0007669"/>
    <property type="project" value="UniProtKB-KW"/>
</dbReference>
<organism evidence="7 8">
    <name type="scientific">Candidatus Anaerobiospirillum merdipullorum</name>
    <dbReference type="NCBI Taxonomy" id="2838450"/>
    <lineage>
        <taxon>Bacteria</taxon>
        <taxon>Pseudomonadati</taxon>
        <taxon>Pseudomonadota</taxon>
        <taxon>Gammaproteobacteria</taxon>
        <taxon>Aeromonadales</taxon>
        <taxon>Succinivibrionaceae</taxon>
        <taxon>Anaerobiospirillum</taxon>
    </lineage>
</organism>
<keyword evidence="4" id="KW-0479">Metal-binding</keyword>
<sequence>MNPFAPLIADELNLVERTLQQTLTGSQLEEHVNTLCLHMVNAGGKRIRPTMVLLCAHALPDFDEEKDGDRSVLMAAAIELLHTATLIHDDVIDNSTLRRGVRTINDTSGNHAAVLAGDYLFTRCFNLLRKINHMGAFAAVSDTIATLVAGELLQLEKEGYLDLTPEDYHQTIYCKTGALFELSASALAITRDNGKESLLPALKAYGRLVGAAFQIADDNLDYSADTASLGKQVGIDLADGRITLPVILALQQVAGADHQRLSDAIAAGDFAVVKDIITSLGTLDEAKDQALSLAASAKAQLQVLPDTPYRKALATLADMAVKRGN</sequence>
<evidence type="ECO:0000313" key="8">
    <source>
        <dbReference type="Proteomes" id="UP000824150"/>
    </source>
</evidence>
<dbReference type="PROSITE" id="PS00723">
    <property type="entry name" value="POLYPRENYL_SYNTHASE_1"/>
    <property type="match status" value="1"/>
</dbReference>
<proteinExistence type="inferred from homology"/>
<reference evidence="7" key="2">
    <citation type="submission" date="2021-04" db="EMBL/GenBank/DDBJ databases">
        <authorList>
            <person name="Gilroy R."/>
        </authorList>
    </citation>
    <scope>NUCLEOTIDE SEQUENCE</scope>
    <source>
        <strain evidence="7">687</strain>
    </source>
</reference>
<comment type="similarity">
    <text evidence="2 6">Belongs to the FPP/GGPP synthase family.</text>
</comment>
<evidence type="ECO:0000256" key="4">
    <source>
        <dbReference type="ARBA" id="ARBA00022723"/>
    </source>
</evidence>
<dbReference type="PANTHER" id="PTHR12001">
    <property type="entry name" value="GERANYLGERANYL PYROPHOSPHATE SYNTHASE"/>
    <property type="match status" value="1"/>
</dbReference>
<dbReference type="InterPro" id="IPR008949">
    <property type="entry name" value="Isoprenoid_synthase_dom_sf"/>
</dbReference>
<comment type="caution">
    <text evidence="7">The sequence shown here is derived from an EMBL/GenBank/DDBJ whole genome shotgun (WGS) entry which is preliminary data.</text>
</comment>
<dbReference type="GO" id="GO:0004659">
    <property type="term" value="F:prenyltransferase activity"/>
    <property type="evidence" value="ECO:0007669"/>
    <property type="project" value="InterPro"/>
</dbReference>
<gene>
    <name evidence="7" type="ORF">IAA31_00290</name>
</gene>
<dbReference type="GO" id="GO:0008299">
    <property type="term" value="P:isoprenoid biosynthetic process"/>
    <property type="evidence" value="ECO:0007669"/>
    <property type="project" value="InterPro"/>
</dbReference>
<dbReference type="InterPro" id="IPR000092">
    <property type="entry name" value="Polyprenyl_synt"/>
</dbReference>
<accession>A0A9E2KMA2</accession>
<dbReference type="CDD" id="cd00685">
    <property type="entry name" value="Trans_IPPS_HT"/>
    <property type="match status" value="1"/>
</dbReference>
<dbReference type="AlphaFoldDB" id="A0A9E2KMA2"/>
<dbReference type="EMBL" id="JAHLFG010000002">
    <property type="protein sequence ID" value="MBU3825922.1"/>
    <property type="molecule type" value="Genomic_DNA"/>
</dbReference>
<reference evidence="7" key="1">
    <citation type="journal article" date="2021" name="PeerJ">
        <title>Extensive microbial diversity within the chicken gut microbiome revealed by metagenomics and culture.</title>
        <authorList>
            <person name="Gilroy R."/>
            <person name="Ravi A."/>
            <person name="Getino M."/>
            <person name="Pursley I."/>
            <person name="Horton D.L."/>
            <person name="Alikhan N.F."/>
            <person name="Baker D."/>
            <person name="Gharbi K."/>
            <person name="Hall N."/>
            <person name="Watson M."/>
            <person name="Adriaenssens E.M."/>
            <person name="Foster-Nyarko E."/>
            <person name="Jarju S."/>
            <person name="Secka A."/>
            <person name="Antonio M."/>
            <person name="Oren A."/>
            <person name="Chaudhuri R.R."/>
            <person name="La Ragione R."/>
            <person name="Hildebrand F."/>
            <person name="Pallen M.J."/>
        </authorList>
    </citation>
    <scope>NUCLEOTIDE SEQUENCE</scope>
    <source>
        <strain evidence="7">687</strain>
    </source>
</reference>
<evidence type="ECO:0000256" key="5">
    <source>
        <dbReference type="ARBA" id="ARBA00022842"/>
    </source>
</evidence>
<dbReference type="Pfam" id="PF00348">
    <property type="entry name" value="polyprenyl_synt"/>
    <property type="match status" value="1"/>
</dbReference>
<keyword evidence="5" id="KW-0460">Magnesium</keyword>
<evidence type="ECO:0000256" key="2">
    <source>
        <dbReference type="ARBA" id="ARBA00006706"/>
    </source>
</evidence>
<protein>
    <submittedName>
        <fullName evidence="7">Polyprenyl synthetase family protein</fullName>
    </submittedName>
</protein>
<evidence type="ECO:0000313" key="7">
    <source>
        <dbReference type="EMBL" id="MBU3825922.1"/>
    </source>
</evidence>
<dbReference type="Proteomes" id="UP000824150">
    <property type="component" value="Unassembled WGS sequence"/>
</dbReference>
<name>A0A9E2KMA2_9GAMM</name>
<evidence type="ECO:0000256" key="1">
    <source>
        <dbReference type="ARBA" id="ARBA00001946"/>
    </source>
</evidence>
<dbReference type="Gene3D" id="1.10.600.10">
    <property type="entry name" value="Farnesyl Diphosphate Synthase"/>
    <property type="match status" value="1"/>
</dbReference>
<evidence type="ECO:0000256" key="3">
    <source>
        <dbReference type="ARBA" id="ARBA00022679"/>
    </source>
</evidence>
<evidence type="ECO:0000256" key="6">
    <source>
        <dbReference type="RuleBase" id="RU004466"/>
    </source>
</evidence>
<dbReference type="SFLD" id="SFLDS00005">
    <property type="entry name" value="Isoprenoid_Synthase_Type_I"/>
    <property type="match status" value="1"/>
</dbReference>
<keyword evidence="3 6" id="KW-0808">Transferase</keyword>